<organism evidence="2 3">
    <name type="scientific">candidate division TA06 bacterium</name>
    <dbReference type="NCBI Taxonomy" id="2250710"/>
    <lineage>
        <taxon>Bacteria</taxon>
        <taxon>Bacteria division TA06</taxon>
    </lineage>
</organism>
<evidence type="ECO:0000313" key="2">
    <source>
        <dbReference type="EMBL" id="MBI4726362.1"/>
    </source>
</evidence>
<proteinExistence type="predicted"/>
<evidence type="ECO:0000313" key="3">
    <source>
        <dbReference type="Proteomes" id="UP000736328"/>
    </source>
</evidence>
<name>A0A933MHS2_UNCT6</name>
<feature type="compositionally biased region" description="Basic and acidic residues" evidence="1">
    <location>
        <begin position="56"/>
        <end position="69"/>
    </location>
</feature>
<dbReference type="EMBL" id="JACQXR010000046">
    <property type="protein sequence ID" value="MBI4726362.1"/>
    <property type="molecule type" value="Genomic_DNA"/>
</dbReference>
<dbReference type="Proteomes" id="UP000736328">
    <property type="component" value="Unassembled WGS sequence"/>
</dbReference>
<protein>
    <submittedName>
        <fullName evidence="2">Uncharacterized protein</fullName>
    </submittedName>
</protein>
<dbReference type="AlphaFoldDB" id="A0A933MHS2"/>
<accession>A0A933MHS2</accession>
<reference evidence="2" key="1">
    <citation type="submission" date="2020-07" db="EMBL/GenBank/DDBJ databases">
        <title>Huge and variable diversity of episymbiotic CPR bacteria and DPANN archaea in groundwater ecosystems.</title>
        <authorList>
            <person name="He C.Y."/>
            <person name="Keren R."/>
            <person name="Whittaker M."/>
            <person name="Farag I.F."/>
            <person name="Doudna J."/>
            <person name="Cate J.H.D."/>
            <person name="Banfield J.F."/>
        </authorList>
    </citation>
    <scope>NUCLEOTIDE SEQUENCE</scope>
    <source>
        <strain evidence="2">NC_groundwater_1520_Pr4_B-0.1um_53_5</strain>
    </source>
</reference>
<gene>
    <name evidence="2" type="ORF">HY768_03915</name>
</gene>
<evidence type="ECO:0000256" key="1">
    <source>
        <dbReference type="SAM" id="MobiDB-lite"/>
    </source>
</evidence>
<comment type="caution">
    <text evidence="2">The sequence shown here is derived from an EMBL/GenBank/DDBJ whole genome shotgun (WGS) entry which is preliminary data.</text>
</comment>
<sequence>MKKLIFGLLAAAVIFGGSNLVWAVNRPGPEDPLPHLRLNPGSPQPEHGRWFGPQDPRMRCLRPGERQAGDDTPDAGRLLPHGRKRHSQQAGQVLPKPIDKGLIKNDFLVNDDTTGGYPDQSEPAAAMLANGGLAVVWNDYRSGWDYNIFSRLYDPSGNPVGPDCLVNEFTGSSCSDPAIAAWAGGIVVVWRDYRNGNYDIYCQRYGSTGSPLGANFKVNDDVGTADQYYPSVSATDSGIVVAWMDYRNGTNYDIYCQRYDAGGLPIGANFIVNDDAGTANQSRPSVSATDSGIAVAWYDYRNGNADIYCQRYGSTGSPLGANFKVNDDVGTAGQYQPSVSATDSGIVVAWMDSRNGTNYDIYCQRYDAAGTLIGGKLHRQRRCRDCYSTQPQRCPVAGRPETCGNLGGLPVRPVGQYFSHNGPGLSNGRPGGRQCCGQ</sequence>
<feature type="region of interest" description="Disordered" evidence="1">
    <location>
        <begin position="33"/>
        <end position="91"/>
    </location>
</feature>